<evidence type="ECO:0000256" key="1">
    <source>
        <dbReference type="SAM" id="MobiDB-lite"/>
    </source>
</evidence>
<dbReference type="STRING" id="1441095.AM592_08775"/>
<feature type="compositionally biased region" description="Polar residues" evidence="1">
    <location>
        <begin position="133"/>
        <end position="154"/>
    </location>
</feature>
<proteinExistence type="predicted"/>
<dbReference type="Gene3D" id="3.10.560.10">
    <property type="entry name" value="Outer membrane lipoprotein wza domain like"/>
    <property type="match status" value="1"/>
</dbReference>
<evidence type="ECO:0000313" key="3">
    <source>
        <dbReference type="EMBL" id="ALC81690.1"/>
    </source>
</evidence>
<dbReference type="AlphaFoldDB" id="A0A0M4G8V1"/>
<dbReference type="Proteomes" id="UP000067625">
    <property type="component" value="Chromosome"/>
</dbReference>
<reference evidence="4" key="1">
    <citation type="submission" date="2015-08" db="EMBL/GenBank/DDBJ databases">
        <title>Genome sequencing project for genomic taxonomy and phylogenomics of Bacillus-like bacteria.</title>
        <authorList>
            <person name="Liu B."/>
            <person name="Wang J."/>
            <person name="Zhu Y."/>
            <person name="Liu G."/>
            <person name="Chen Q."/>
            <person name="Chen Z."/>
            <person name="Lan J."/>
            <person name="Che J."/>
            <person name="Ge C."/>
            <person name="Shi H."/>
            <person name="Pan Z."/>
            <person name="Liu X."/>
        </authorList>
    </citation>
    <scope>NUCLEOTIDE SEQUENCE [LARGE SCALE GENOMIC DNA]</scope>
    <source>
        <strain evidence="4">FJAT-4402</strain>
    </source>
</reference>
<feature type="domain" description="Helix-hairpin-helix DNA-binding motif class 1" evidence="2">
    <location>
        <begin position="186"/>
        <end position="205"/>
    </location>
</feature>
<dbReference type="InterPro" id="IPR019554">
    <property type="entry name" value="Soluble_ligand-bd"/>
</dbReference>
<keyword evidence="4" id="KW-1185">Reference proteome</keyword>
<dbReference type="NCBIfam" id="TIGR00426">
    <property type="entry name" value="competence protein ComEA helix-hairpin-helix repeat region"/>
    <property type="match status" value="1"/>
</dbReference>
<evidence type="ECO:0000313" key="4">
    <source>
        <dbReference type="Proteomes" id="UP000067625"/>
    </source>
</evidence>
<feature type="compositionally biased region" description="Low complexity" evidence="1">
    <location>
        <begin position="123"/>
        <end position="132"/>
    </location>
</feature>
<dbReference type="Pfam" id="PF12836">
    <property type="entry name" value="HHH_3"/>
    <property type="match status" value="1"/>
</dbReference>
<dbReference type="InterPro" id="IPR003583">
    <property type="entry name" value="Hlx-hairpin-Hlx_DNA-bd_motif"/>
</dbReference>
<dbReference type="NCBIfam" id="TIGR01259">
    <property type="entry name" value="comE"/>
    <property type="match status" value="1"/>
</dbReference>
<dbReference type="PANTHER" id="PTHR21180">
    <property type="entry name" value="ENDONUCLEASE/EXONUCLEASE/PHOSPHATASE FAMILY DOMAIN-CONTAINING PROTEIN 1"/>
    <property type="match status" value="1"/>
</dbReference>
<dbReference type="InterPro" id="IPR010994">
    <property type="entry name" value="RuvA_2-like"/>
</dbReference>
<dbReference type="PATRIC" id="fig|1441095.3.peg.1925"/>
<accession>A0A0M4G8V1</accession>
<dbReference type="SUPFAM" id="SSF47781">
    <property type="entry name" value="RuvA domain 2-like"/>
    <property type="match status" value="1"/>
</dbReference>
<dbReference type="Gene3D" id="1.10.150.320">
    <property type="entry name" value="Photosystem II 12 kDa extrinsic protein"/>
    <property type="match status" value="1"/>
</dbReference>
<dbReference type="Pfam" id="PF10531">
    <property type="entry name" value="SLBB"/>
    <property type="match status" value="1"/>
</dbReference>
<dbReference type="GO" id="GO:0015628">
    <property type="term" value="P:protein secretion by the type II secretion system"/>
    <property type="evidence" value="ECO:0007669"/>
    <property type="project" value="TreeGrafter"/>
</dbReference>
<dbReference type="GO" id="GO:0015627">
    <property type="term" value="C:type II protein secretion system complex"/>
    <property type="evidence" value="ECO:0007669"/>
    <property type="project" value="TreeGrafter"/>
</dbReference>
<dbReference type="InterPro" id="IPR004787">
    <property type="entry name" value="Competence_ComE"/>
</dbReference>
<dbReference type="EMBL" id="CP012600">
    <property type="protein sequence ID" value="ALC81690.1"/>
    <property type="molecule type" value="Genomic_DNA"/>
</dbReference>
<feature type="region of interest" description="Disordered" evidence="1">
    <location>
        <begin position="122"/>
        <end position="154"/>
    </location>
</feature>
<dbReference type="GO" id="GO:0003677">
    <property type="term" value="F:DNA binding"/>
    <property type="evidence" value="ECO:0007669"/>
    <property type="project" value="InterPro"/>
</dbReference>
<protein>
    <recommendedName>
        <fullName evidence="2">Helix-hairpin-helix DNA-binding motif class 1 domain-containing protein</fullName>
    </recommendedName>
</protein>
<evidence type="ECO:0000259" key="2">
    <source>
        <dbReference type="SMART" id="SM00278"/>
    </source>
</evidence>
<dbReference type="InterPro" id="IPR051675">
    <property type="entry name" value="Endo/Exo/Phosphatase_dom_1"/>
</dbReference>
<gene>
    <name evidence="3" type="ORF">AM592_08775</name>
</gene>
<dbReference type="InterPro" id="IPR004509">
    <property type="entry name" value="Competence_ComEA_HhH"/>
</dbReference>
<reference evidence="3 4" key="2">
    <citation type="journal article" date="2016" name="Int. J. Syst. Evol. Microbiol.">
        <title>Bacillus gobiensis sp. nov., isolated from a soil sample.</title>
        <authorList>
            <person name="Liu B."/>
            <person name="Liu G.H."/>
            <person name="Cetin S."/>
            <person name="Schumann P."/>
            <person name="Pan Z.Z."/>
            <person name="Chen Q.Q."/>
        </authorList>
    </citation>
    <scope>NUCLEOTIDE SEQUENCE [LARGE SCALE GENOMIC DNA]</scope>
    <source>
        <strain evidence="3 4">FJAT-4402</strain>
    </source>
</reference>
<dbReference type="RefSeq" id="WP_053603451.1">
    <property type="nucleotide sequence ID" value="NZ_CP012600.1"/>
</dbReference>
<name>A0A0M4G8V1_9BACI</name>
<organism evidence="3 4">
    <name type="scientific">Bacillus gobiensis</name>
    <dbReference type="NCBI Taxonomy" id="1441095"/>
    <lineage>
        <taxon>Bacteria</taxon>
        <taxon>Bacillati</taxon>
        <taxon>Bacillota</taxon>
        <taxon>Bacilli</taxon>
        <taxon>Bacillales</taxon>
        <taxon>Bacillaceae</taxon>
        <taxon>Bacillus</taxon>
    </lineage>
</organism>
<dbReference type="OrthoDB" id="9790239at2"/>
<feature type="domain" description="Helix-hairpin-helix DNA-binding motif class 1" evidence="2">
    <location>
        <begin position="156"/>
        <end position="175"/>
    </location>
</feature>
<sequence>MEWIKKYKWAAAGAAFCICAGLYIFAELNKKEDHEVLPKEVSAEAIEKPQEETPPEQPQSIVIDVKGAVKKPGVYDMQSGDRVHHVIQKAGGVLDGADQNQLNLALLLQDGMVIYVPKKGEEGAASGAAPEGQSNVESTEQNGSAKTVNINTATSEELQTLPGIGPSRAETIIAYREENGGFKTIEDMMNVSGIGEKSFEKLKPSITVK</sequence>
<dbReference type="GO" id="GO:0006281">
    <property type="term" value="P:DNA repair"/>
    <property type="evidence" value="ECO:0007669"/>
    <property type="project" value="InterPro"/>
</dbReference>
<dbReference type="PANTHER" id="PTHR21180:SF32">
    <property type="entry name" value="ENDONUCLEASE_EXONUCLEASE_PHOSPHATASE FAMILY DOMAIN-CONTAINING PROTEIN 1"/>
    <property type="match status" value="1"/>
</dbReference>
<dbReference type="SMART" id="SM00278">
    <property type="entry name" value="HhH1"/>
    <property type="match status" value="2"/>
</dbReference>